<evidence type="ECO:0000313" key="2">
    <source>
        <dbReference type="EMBL" id="MFC3051004.1"/>
    </source>
</evidence>
<dbReference type="Gene3D" id="3.30.70.120">
    <property type="match status" value="1"/>
</dbReference>
<evidence type="ECO:0000313" key="3">
    <source>
        <dbReference type="Proteomes" id="UP001595444"/>
    </source>
</evidence>
<sequence>MTEYITVYTTVENEDVAVHVATALVKERLVACANITSDMRSIYEWDGIIQYDSEVVVVCKTKTHLVDKIIARIKEMHSYDIPCITVSPITAGNPEYLEWISRQVLEA</sequence>
<gene>
    <name evidence="2" type="primary">cutA</name>
    <name evidence="2" type="ORF">ACFOKA_03690</name>
</gene>
<organism evidence="2 3">
    <name type="scientific">Kordiimonas pumila</name>
    <dbReference type="NCBI Taxonomy" id="2161677"/>
    <lineage>
        <taxon>Bacteria</taxon>
        <taxon>Pseudomonadati</taxon>
        <taxon>Pseudomonadota</taxon>
        <taxon>Alphaproteobacteria</taxon>
        <taxon>Kordiimonadales</taxon>
        <taxon>Kordiimonadaceae</taxon>
        <taxon>Kordiimonas</taxon>
    </lineage>
</organism>
<reference evidence="3" key="1">
    <citation type="journal article" date="2019" name="Int. J. Syst. Evol. Microbiol.">
        <title>The Global Catalogue of Microorganisms (GCM) 10K type strain sequencing project: providing services to taxonomists for standard genome sequencing and annotation.</title>
        <authorList>
            <consortium name="The Broad Institute Genomics Platform"/>
            <consortium name="The Broad Institute Genome Sequencing Center for Infectious Disease"/>
            <person name="Wu L."/>
            <person name="Ma J."/>
        </authorList>
    </citation>
    <scope>NUCLEOTIDE SEQUENCE [LARGE SCALE GENOMIC DNA]</scope>
    <source>
        <strain evidence="3">KCTC 62164</strain>
    </source>
</reference>
<comment type="similarity">
    <text evidence="1">Belongs to the CutA family.</text>
</comment>
<dbReference type="InterPro" id="IPR011322">
    <property type="entry name" value="N-reg_PII-like_a/b"/>
</dbReference>
<protein>
    <submittedName>
        <fullName evidence="2">Divalent-cation tolerance protein CutA</fullName>
    </submittedName>
</protein>
<keyword evidence="3" id="KW-1185">Reference proteome</keyword>
<dbReference type="SUPFAM" id="SSF54913">
    <property type="entry name" value="GlnB-like"/>
    <property type="match status" value="1"/>
</dbReference>
<evidence type="ECO:0000256" key="1">
    <source>
        <dbReference type="ARBA" id="ARBA00010169"/>
    </source>
</evidence>
<accession>A0ABV7D1K2</accession>
<dbReference type="PANTHER" id="PTHR23419">
    <property type="entry name" value="DIVALENT CATION TOLERANCE CUTA-RELATED"/>
    <property type="match status" value="1"/>
</dbReference>
<dbReference type="EMBL" id="JBHRSL010000002">
    <property type="protein sequence ID" value="MFC3051004.1"/>
    <property type="molecule type" value="Genomic_DNA"/>
</dbReference>
<dbReference type="Proteomes" id="UP001595444">
    <property type="component" value="Unassembled WGS sequence"/>
</dbReference>
<dbReference type="InterPro" id="IPR015867">
    <property type="entry name" value="N-reg_PII/ATP_PRibTrfase_C"/>
</dbReference>
<dbReference type="Pfam" id="PF03091">
    <property type="entry name" value="CutA1"/>
    <property type="match status" value="1"/>
</dbReference>
<comment type="caution">
    <text evidence="2">The sequence shown here is derived from an EMBL/GenBank/DDBJ whole genome shotgun (WGS) entry which is preliminary data.</text>
</comment>
<dbReference type="RefSeq" id="WP_194212202.1">
    <property type="nucleotide sequence ID" value="NZ_CP061205.1"/>
</dbReference>
<dbReference type="PANTHER" id="PTHR23419:SF8">
    <property type="entry name" value="FI09726P"/>
    <property type="match status" value="1"/>
</dbReference>
<proteinExistence type="inferred from homology"/>
<name>A0ABV7D1K2_9PROT</name>
<dbReference type="InterPro" id="IPR004323">
    <property type="entry name" value="Ion_tolerance_CutA"/>
</dbReference>